<sequence length="576" mass="68211">MSSQSCLLNLFPVEIIHLIFDYLSTCDILHGFVNQSLYLDSIVFNYNFYRINFRSILKTDFDLICEQIPAKNIISLVLSDEMDTPGQSNLFFSLRKLEDFHVSLRSLTLYNLNLQSIELILNQLDQFNNLSSLTIINDTSISFETYQYHLFRFVRLKISCECFFHNLMNLPRLKYLTITNPCTFHQLNSILSYSPNLNSLNLSLEHENGIHIQQSICNLTQLIVNMTQCPMNMTYMKDFLNWFPNLKFLEIECRSDLDLCDGYEWEKFLSNQISNLKIFHFKFQLRSTIIINTNGIQNILRSYSSSYWLNEKQWFIAIEWNRRLVYSIPRYLCESADSDFRRPLNCTIKDESIFYNHINALAIWGESNDYFPNVKELWLVDDPLVINLESMINFNQIERLVFSSKLHLSIDTLFNLIKKMKNLSSIQFYHLPSSFNEYKQNVSFEQIRSIEFSREIKSISLIQILNEIFPRIQRLTMKINSFDEIEKIFQTFSSSLSIVCFHCDTSTISTTNENLFQKIFNHSNFTFSIQSNSIHFWIGSKNITEKILNQQVKEKKKRKLFQCFSWCSSKKYQIQQ</sequence>
<evidence type="ECO:0000313" key="1">
    <source>
        <dbReference type="EMBL" id="CAF1215409.1"/>
    </source>
</evidence>
<dbReference type="EMBL" id="CAJNOJ010000157">
    <property type="protein sequence ID" value="CAF1215409.1"/>
    <property type="molecule type" value="Genomic_DNA"/>
</dbReference>
<dbReference type="Gene3D" id="3.80.10.10">
    <property type="entry name" value="Ribonuclease Inhibitor"/>
    <property type="match status" value="1"/>
</dbReference>
<dbReference type="InterPro" id="IPR032675">
    <property type="entry name" value="LRR_dom_sf"/>
</dbReference>
<comment type="caution">
    <text evidence="1">The sequence shown here is derived from an EMBL/GenBank/DDBJ whole genome shotgun (WGS) entry which is preliminary data.</text>
</comment>
<dbReference type="AlphaFoldDB" id="A0A814XGH1"/>
<dbReference type="OrthoDB" id="10011756at2759"/>
<accession>A0A814XGH1</accession>
<gene>
    <name evidence="1" type="ORF">EDS130_LOCUS26116</name>
</gene>
<reference evidence="1" key="1">
    <citation type="submission" date="2021-02" db="EMBL/GenBank/DDBJ databases">
        <authorList>
            <person name="Nowell W R."/>
        </authorList>
    </citation>
    <scope>NUCLEOTIDE SEQUENCE</scope>
</reference>
<organism evidence="1 2">
    <name type="scientific">Adineta ricciae</name>
    <name type="common">Rotifer</name>
    <dbReference type="NCBI Taxonomy" id="249248"/>
    <lineage>
        <taxon>Eukaryota</taxon>
        <taxon>Metazoa</taxon>
        <taxon>Spiralia</taxon>
        <taxon>Gnathifera</taxon>
        <taxon>Rotifera</taxon>
        <taxon>Eurotatoria</taxon>
        <taxon>Bdelloidea</taxon>
        <taxon>Adinetida</taxon>
        <taxon>Adinetidae</taxon>
        <taxon>Adineta</taxon>
    </lineage>
</organism>
<evidence type="ECO:0000313" key="2">
    <source>
        <dbReference type="Proteomes" id="UP000663852"/>
    </source>
</evidence>
<name>A0A814XGH1_ADIRI</name>
<proteinExistence type="predicted"/>
<dbReference type="Proteomes" id="UP000663852">
    <property type="component" value="Unassembled WGS sequence"/>
</dbReference>
<evidence type="ECO:0008006" key="3">
    <source>
        <dbReference type="Google" id="ProtNLM"/>
    </source>
</evidence>
<protein>
    <recommendedName>
        <fullName evidence="3">F-box domain-containing protein</fullName>
    </recommendedName>
</protein>